<proteinExistence type="predicted"/>
<protein>
    <submittedName>
        <fullName evidence="1">Uncharacterized protein</fullName>
    </submittedName>
</protein>
<comment type="caution">
    <text evidence="1">The sequence shown here is derived from an EMBL/GenBank/DDBJ whole genome shotgun (WGS) entry which is preliminary data.</text>
</comment>
<dbReference type="AlphaFoldDB" id="A0A9Q3BPP7"/>
<keyword evidence="2" id="KW-1185">Reference proteome</keyword>
<dbReference type="Proteomes" id="UP000765509">
    <property type="component" value="Unassembled WGS sequence"/>
</dbReference>
<gene>
    <name evidence="1" type="ORF">O181_008583</name>
</gene>
<organism evidence="1 2">
    <name type="scientific">Austropuccinia psidii MF-1</name>
    <dbReference type="NCBI Taxonomy" id="1389203"/>
    <lineage>
        <taxon>Eukaryota</taxon>
        <taxon>Fungi</taxon>
        <taxon>Dikarya</taxon>
        <taxon>Basidiomycota</taxon>
        <taxon>Pucciniomycotina</taxon>
        <taxon>Pucciniomycetes</taxon>
        <taxon>Pucciniales</taxon>
        <taxon>Sphaerophragmiaceae</taxon>
        <taxon>Austropuccinia</taxon>
    </lineage>
</organism>
<sequence>MTIIYKEGKGKTNCDGLSRWPLDNVKSNPAYDTEAFSKTNIHFMEKDRRKKFRFSKWEPRSGTPDTHQCEPAEAKTLIFGISYSEFHNEFFNLDIKTYSKHKWCKILL</sequence>
<name>A0A9Q3BPP7_9BASI</name>
<accession>A0A9Q3BPP7</accession>
<evidence type="ECO:0000313" key="2">
    <source>
        <dbReference type="Proteomes" id="UP000765509"/>
    </source>
</evidence>
<reference evidence="1" key="1">
    <citation type="submission" date="2021-03" db="EMBL/GenBank/DDBJ databases">
        <title>Draft genome sequence of rust myrtle Austropuccinia psidii MF-1, a brazilian biotype.</title>
        <authorList>
            <person name="Quecine M.C."/>
            <person name="Pachon D.M.R."/>
            <person name="Bonatelli M.L."/>
            <person name="Correr F.H."/>
            <person name="Franceschini L.M."/>
            <person name="Leite T.F."/>
            <person name="Margarido G.R.A."/>
            <person name="Almeida C.A."/>
            <person name="Ferrarezi J.A."/>
            <person name="Labate C.A."/>
        </authorList>
    </citation>
    <scope>NUCLEOTIDE SEQUENCE</scope>
    <source>
        <strain evidence="1">MF-1</strain>
    </source>
</reference>
<evidence type="ECO:0000313" key="1">
    <source>
        <dbReference type="EMBL" id="MBW0468868.1"/>
    </source>
</evidence>
<dbReference type="EMBL" id="AVOT02002001">
    <property type="protein sequence ID" value="MBW0468868.1"/>
    <property type="molecule type" value="Genomic_DNA"/>
</dbReference>